<keyword evidence="5" id="KW-0436">Ligase</keyword>
<evidence type="ECO:0000256" key="9">
    <source>
        <dbReference type="ARBA" id="ARBA00022833"/>
    </source>
</evidence>
<dbReference type="GO" id="GO:0016757">
    <property type="term" value="F:glycosyltransferase activity"/>
    <property type="evidence" value="ECO:0007669"/>
    <property type="project" value="UniProtKB-KW"/>
</dbReference>
<evidence type="ECO:0000256" key="4">
    <source>
        <dbReference type="ARBA" id="ARBA00022553"/>
    </source>
</evidence>
<dbReference type="EMBL" id="JACYCC010000131">
    <property type="protein sequence ID" value="KAF8674095.1"/>
    <property type="molecule type" value="Genomic_DNA"/>
</dbReference>
<keyword evidence="6" id="KW-0662">Pyridine nucleotide biosynthesis</keyword>
<keyword evidence="13" id="KW-0808">Transferase</keyword>
<comment type="similarity">
    <text evidence="2">Belongs to the NAPRTase family.</text>
</comment>
<evidence type="ECO:0000259" key="12">
    <source>
        <dbReference type="PROSITE" id="PS50089"/>
    </source>
</evidence>
<comment type="pathway">
    <text evidence="1">Cofactor biosynthesis; NAD(+) biosynthesis; nicotinate D-ribonucleotide from nicotinate: step 1/1.</text>
</comment>
<dbReference type="GO" id="GO:0004516">
    <property type="term" value="F:nicotinate phosphoribosyltransferase activity"/>
    <property type="evidence" value="ECO:0007669"/>
    <property type="project" value="UniProtKB-EC"/>
</dbReference>
<dbReference type="Gene3D" id="3.30.40.10">
    <property type="entry name" value="Zinc/RING finger domain, C3HC4 (zinc finger)"/>
    <property type="match status" value="1"/>
</dbReference>
<dbReference type="Pfam" id="PF04095">
    <property type="entry name" value="NAPRTase"/>
    <property type="match status" value="1"/>
</dbReference>
<dbReference type="InterPro" id="IPR001841">
    <property type="entry name" value="Znf_RING"/>
</dbReference>
<proteinExistence type="inferred from homology"/>
<dbReference type="PANTHER" id="PTHR11098:SF1">
    <property type="entry name" value="NICOTINATE PHOSPHORIBOSYLTRANSFERASE"/>
    <property type="match status" value="1"/>
</dbReference>
<organism evidence="13 14">
    <name type="scientific">Rhizoctonia solani</name>
    <dbReference type="NCBI Taxonomy" id="456999"/>
    <lineage>
        <taxon>Eukaryota</taxon>
        <taxon>Fungi</taxon>
        <taxon>Dikarya</taxon>
        <taxon>Basidiomycota</taxon>
        <taxon>Agaricomycotina</taxon>
        <taxon>Agaricomycetes</taxon>
        <taxon>Cantharellales</taxon>
        <taxon>Ceratobasidiaceae</taxon>
        <taxon>Rhizoctonia</taxon>
    </lineage>
</organism>
<dbReference type="InterPro" id="IPR013083">
    <property type="entry name" value="Znf_RING/FYVE/PHD"/>
</dbReference>
<dbReference type="Proteomes" id="UP000650582">
    <property type="component" value="Unassembled WGS sequence"/>
</dbReference>
<dbReference type="InterPro" id="IPR041525">
    <property type="entry name" value="N/Namide_PRibTrfase"/>
</dbReference>
<evidence type="ECO:0000313" key="13">
    <source>
        <dbReference type="EMBL" id="KAF8674095.1"/>
    </source>
</evidence>
<keyword evidence="4" id="KW-0597">Phosphoprotein</keyword>
<dbReference type="AlphaFoldDB" id="A0A8H7LGK8"/>
<dbReference type="Gene3D" id="3.20.140.10">
    <property type="entry name" value="nicotinate phosphoribosyltransferase"/>
    <property type="match status" value="2"/>
</dbReference>
<dbReference type="InterPro" id="IPR040727">
    <property type="entry name" value="NAPRTase_N"/>
</dbReference>
<evidence type="ECO:0000256" key="5">
    <source>
        <dbReference type="ARBA" id="ARBA00022598"/>
    </source>
</evidence>
<evidence type="ECO:0000256" key="2">
    <source>
        <dbReference type="ARBA" id="ARBA00010897"/>
    </source>
</evidence>
<dbReference type="GO" id="GO:0034355">
    <property type="term" value="P:NAD+ biosynthetic process via the salvage pathway"/>
    <property type="evidence" value="ECO:0007669"/>
    <property type="project" value="TreeGrafter"/>
</dbReference>
<protein>
    <recommendedName>
        <fullName evidence="3">nicotinate phosphoribosyltransferase</fullName>
        <ecNumber evidence="3">6.3.4.21</ecNumber>
    </recommendedName>
</protein>
<feature type="domain" description="RING-type" evidence="12">
    <location>
        <begin position="416"/>
        <end position="468"/>
    </location>
</feature>
<comment type="catalytic activity">
    <reaction evidence="10">
        <text>5-phospho-alpha-D-ribose 1-diphosphate + nicotinate + ATP + H2O = nicotinate beta-D-ribonucleotide + ADP + phosphate + diphosphate</text>
        <dbReference type="Rhea" id="RHEA:36163"/>
        <dbReference type="ChEBI" id="CHEBI:15377"/>
        <dbReference type="ChEBI" id="CHEBI:30616"/>
        <dbReference type="ChEBI" id="CHEBI:32544"/>
        <dbReference type="ChEBI" id="CHEBI:33019"/>
        <dbReference type="ChEBI" id="CHEBI:43474"/>
        <dbReference type="ChEBI" id="CHEBI:57502"/>
        <dbReference type="ChEBI" id="CHEBI:58017"/>
        <dbReference type="ChEBI" id="CHEBI:456216"/>
        <dbReference type="EC" id="6.3.4.21"/>
    </reaction>
</comment>
<dbReference type="InterPro" id="IPR036068">
    <property type="entry name" value="Nicotinate_pribotase-like_C"/>
</dbReference>
<gene>
    <name evidence="13" type="ORF">RHS04_07340</name>
</gene>
<dbReference type="InterPro" id="IPR017907">
    <property type="entry name" value="Znf_RING_CS"/>
</dbReference>
<evidence type="ECO:0000256" key="8">
    <source>
        <dbReference type="ARBA" id="ARBA00022771"/>
    </source>
</evidence>
<keyword evidence="7" id="KW-0479">Metal-binding</keyword>
<keyword evidence="8 11" id="KW-0863">Zinc-finger</keyword>
<dbReference type="UniPathway" id="UPA00253">
    <property type="reaction ID" value="UER00457"/>
</dbReference>
<dbReference type="PANTHER" id="PTHR11098">
    <property type="entry name" value="NICOTINATE PHOSPHORIBOSYLTRANSFERASE"/>
    <property type="match status" value="1"/>
</dbReference>
<keyword evidence="13" id="KW-0328">Glycosyltransferase</keyword>
<dbReference type="Pfam" id="PF17767">
    <property type="entry name" value="NAPRTase_N"/>
    <property type="match status" value="1"/>
</dbReference>
<evidence type="ECO:0000256" key="11">
    <source>
        <dbReference type="PROSITE-ProRule" id="PRU00175"/>
    </source>
</evidence>
<dbReference type="SUPFAM" id="SSF54675">
    <property type="entry name" value="Nicotinate/Quinolinate PRTase N-terminal domain-like"/>
    <property type="match status" value="1"/>
</dbReference>
<evidence type="ECO:0000256" key="1">
    <source>
        <dbReference type="ARBA" id="ARBA00004952"/>
    </source>
</evidence>
<evidence type="ECO:0000256" key="10">
    <source>
        <dbReference type="ARBA" id="ARBA00048668"/>
    </source>
</evidence>
<dbReference type="InterPro" id="IPR007229">
    <property type="entry name" value="Nic_PRibTrfase-Fam"/>
</dbReference>
<comment type="caution">
    <text evidence="13">The sequence shown here is derived from an EMBL/GenBank/DDBJ whole genome shotgun (WGS) entry which is preliminary data.</text>
</comment>
<dbReference type="SUPFAM" id="SSF51690">
    <property type="entry name" value="Nicotinate/Quinolinate PRTase C-terminal domain-like"/>
    <property type="match status" value="1"/>
</dbReference>
<accession>A0A8H7LGK8</accession>
<dbReference type="EC" id="6.3.4.21" evidence="3"/>
<sequence length="967" mass="107214">MGGALELGVAYDLPLIFMAGIIVRVLGVDNQKRHFTFGGSAKDSDCVISTVGKSHVTQGTVRVLIQAHGPSCLWTRPSFLILIFYISSTAMNGTDLFTSPPKQPPKVQVGHPPLPPLKDVPEERILEIYGPPTSFQEDQLRDALEALCDRLNGRDAGYFFDSSGVRTFIVLENPAAVDEAIANRDKLIIDPIQASAQDALSSMVFSRATESFELREFMNFASSGAGLGTTLSPLHSPRPFGGGMHAPLTFSALPPPALPINYSGSRIGSPSISALGLVNPRTPSPPRKSKTALELGLETLAQQWGSPSPEATRVFRSIGSPRNTPLGARLFSPLHNYNASDDELTRGRGRSRHISNDIHSDPTLPAAKKVKRHASSDVSRVMAADVLNDLLERMRCELWVGVPRLTRRFPFISFSCSELMVDPHALTNTHCGHSFCCLCIIRHIIDSLPEGLPNPAFAPQLIRCPSCDIDGSPPGSPSPSPSPGSRRGLISRQTTLASIVSSVYETLIHEEVEGWVPPDEFKRRSYDNRVEKCGGSCGLERVLAKQWRLFAIERQTRAAITSSSGWMLTMQQAILHHFPKADVTYRFTNRAKEMLFSRECFELAKQSIARQFQIYFIVSQHSLPSETGLSELQLTVKEAEWLKDNCPYFTEEYISYLRSYRFRPNEQVKMDLHVTSEPGAEVEEGHITMEISGLWVETIPYEVPVMSILSEAYFLTVDRGWTYEGQEELAYQKAKQLIKAGISFSDFGTRRRRSYHGQDLVLQGLIRGNKEFSGQEARGRLSSTSNIAAIHGYENANGLAMDLWEATYPTSKSNALHIALTDTFSTDAFNLNFTTDRARAERWRGLRQDSGDPFEFIVKARSAYEEMGIDYRKKVIVFSDGLDVELSIKIQKAIEEAGFIGAYGIGTFLTNDYKRMDNGQRSKPLNMVIKIASVEGQPCVKISDDITKNTGDPEVVAQIKKRFGIAT</sequence>
<evidence type="ECO:0000256" key="3">
    <source>
        <dbReference type="ARBA" id="ARBA00013236"/>
    </source>
</evidence>
<dbReference type="GO" id="GO:0005829">
    <property type="term" value="C:cytosol"/>
    <property type="evidence" value="ECO:0007669"/>
    <property type="project" value="TreeGrafter"/>
</dbReference>
<evidence type="ECO:0000256" key="7">
    <source>
        <dbReference type="ARBA" id="ARBA00022723"/>
    </source>
</evidence>
<dbReference type="PROSITE" id="PS50089">
    <property type="entry name" value="ZF_RING_2"/>
    <property type="match status" value="1"/>
</dbReference>
<reference evidence="13" key="1">
    <citation type="submission" date="2020-09" db="EMBL/GenBank/DDBJ databases">
        <title>Comparative genome analyses of four rice-infecting Rhizoctonia solani isolates reveal extensive enrichment of homogalacturonan modification genes.</title>
        <authorList>
            <person name="Lee D.-Y."/>
            <person name="Jeon J."/>
            <person name="Kim K.-T."/>
            <person name="Cheong K."/>
            <person name="Song H."/>
            <person name="Choi G."/>
            <person name="Ko J."/>
            <person name="Opiyo S.O."/>
            <person name="Zuo S."/>
            <person name="Madhav S."/>
            <person name="Lee Y.-H."/>
            <person name="Wang G.-L."/>
        </authorList>
    </citation>
    <scope>NUCLEOTIDE SEQUENCE</scope>
    <source>
        <strain evidence="13">AG1-IA YN-7</strain>
    </source>
</reference>
<evidence type="ECO:0000256" key="6">
    <source>
        <dbReference type="ARBA" id="ARBA00022642"/>
    </source>
</evidence>
<dbReference type="PROSITE" id="PS00518">
    <property type="entry name" value="ZF_RING_1"/>
    <property type="match status" value="1"/>
</dbReference>
<evidence type="ECO:0000313" key="14">
    <source>
        <dbReference type="Proteomes" id="UP000650582"/>
    </source>
</evidence>
<name>A0A8H7LGK8_9AGAM</name>
<keyword evidence="9" id="KW-0862">Zinc</keyword>
<dbReference type="GO" id="GO:0008270">
    <property type="term" value="F:zinc ion binding"/>
    <property type="evidence" value="ECO:0007669"/>
    <property type="project" value="UniProtKB-KW"/>
</dbReference>